<dbReference type="InterPro" id="IPR045864">
    <property type="entry name" value="aa-tRNA-synth_II/BPL/LPL"/>
</dbReference>
<dbReference type="Proteomes" id="UP000711391">
    <property type="component" value="Unassembled WGS sequence"/>
</dbReference>
<dbReference type="PANTHER" id="PTHR43707:SF1">
    <property type="entry name" value="HISTIDINE--TRNA LIGASE, MITOCHONDRIAL-RELATED"/>
    <property type="match status" value="1"/>
</dbReference>
<feature type="binding site" evidence="11">
    <location>
        <position position="134"/>
    </location>
    <ligand>
        <name>L-histidine</name>
        <dbReference type="ChEBI" id="CHEBI:57595"/>
    </ligand>
</feature>
<dbReference type="InterPro" id="IPR041715">
    <property type="entry name" value="HisRS-like_core"/>
</dbReference>
<dbReference type="EMBL" id="JADHQD010000006">
    <property type="protein sequence ID" value="MBL6818088.1"/>
    <property type="molecule type" value="Genomic_DNA"/>
</dbReference>
<keyword evidence="7 10" id="KW-0648">Protein biosynthesis</keyword>
<feature type="binding site" evidence="11">
    <location>
        <position position="116"/>
    </location>
    <ligand>
        <name>L-histidine</name>
        <dbReference type="ChEBI" id="CHEBI:57595"/>
    </ligand>
</feature>
<keyword evidence="4 10" id="KW-0436">Ligase</keyword>
<feature type="domain" description="Aminoacyl-transfer RNA synthetases class-II family profile" evidence="12">
    <location>
        <begin position="29"/>
        <end position="317"/>
    </location>
</feature>
<feature type="binding site" evidence="11">
    <location>
        <position position="130"/>
    </location>
    <ligand>
        <name>L-histidine</name>
        <dbReference type="ChEBI" id="CHEBI:57595"/>
    </ligand>
</feature>
<dbReference type="InterPro" id="IPR004516">
    <property type="entry name" value="HisRS/HisZ"/>
</dbReference>
<evidence type="ECO:0000256" key="5">
    <source>
        <dbReference type="ARBA" id="ARBA00022741"/>
    </source>
</evidence>
<dbReference type="HAMAP" id="MF_00127">
    <property type="entry name" value="His_tRNA_synth"/>
    <property type="match status" value="1"/>
</dbReference>
<comment type="caution">
    <text evidence="13">The sequence shown here is derived from an EMBL/GenBank/DDBJ whole genome shotgun (WGS) entry which is preliminary data.</text>
</comment>
<evidence type="ECO:0000256" key="4">
    <source>
        <dbReference type="ARBA" id="ARBA00022598"/>
    </source>
</evidence>
<dbReference type="Gene3D" id="3.40.50.800">
    <property type="entry name" value="Anticodon-binding domain"/>
    <property type="match status" value="1"/>
</dbReference>
<dbReference type="PIRSF" id="PIRSF001549">
    <property type="entry name" value="His-tRNA_synth"/>
    <property type="match status" value="1"/>
</dbReference>
<dbReference type="InterPro" id="IPR015807">
    <property type="entry name" value="His-tRNA-ligase"/>
</dbReference>
<evidence type="ECO:0000256" key="10">
    <source>
        <dbReference type="HAMAP-Rule" id="MF_00127"/>
    </source>
</evidence>
<keyword evidence="8 10" id="KW-0030">Aminoacyl-tRNA synthetase</keyword>
<dbReference type="InterPro" id="IPR006195">
    <property type="entry name" value="aa-tRNA-synth_II"/>
</dbReference>
<dbReference type="Pfam" id="PF03129">
    <property type="entry name" value="HGTP_anticodon"/>
    <property type="match status" value="1"/>
</dbReference>
<dbReference type="InterPro" id="IPR004154">
    <property type="entry name" value="Anticodon-bd"/>
</dbReference>
<dbReference type="NCBIfam" id="TIGR00442">
    <property type="entry name" value="hisS"/>
    <property type="match status" value="1"/>
</dbReference>
<keyword evidence="5 10" id="KW-0547">Nucleotide-binding</keyword>
<evidence type="ECO:0000256" key="11">
    <source>
        <dbReference type="PIRSR" id="PIRSR001549-1"/>
    </source>
</evidence>
<feature type="binding site" evidence="11">
    <location>
        <begin position="87"/>
        <end position="89"/>
    </location>
    <ligand>
        <name>L-histidine</name>
        <dbReference type="ChEBI" id="CHEBI:57595"/>
    </ligand>
</feature>
<evidence type="ECO:0000256" key="3">
    <source>
        <dbReference type="ARBA" id="ARBA00022490"/>
    </source>
</evidence>
<dbReference type="SUPFAM" id="SSF55681">
    <property type="entry name" value="Class II aaRS and biotin synthetases"/>
    <property type="match status" value="1"/>
</dbReference>
<evidence type="ECO:0000256" key="2">
    <source>
        <dbReference type="ARBA" id="ARBA00011738"/>
    </source>
</evidence>
<accession>A0A937IBD2</accession>
<evidence type="ECO:0000259" key="12">
    <source>
        <dbReference type="PROSITE" id="PS50862"/>
    </source>
</evidence>
<sequence>MEKIQSLTGMLDLYDNQDGNNLSSKIFYVEKKIRDIFLNYKLQEIRTPILEDANLFKRSVGNLSDIVNKEIYSFEDRNDKLIALRPEGTASVIRAIIEKKLDQTSHKLWYMGPMWRYERPQKGRYRQFNQAGIEILGIPEGLPEYELISIVCSLISEFGLKDCLIKINHLGTPEDKESFCNALVDYLEPLKAQMGEKDIERLNNNPLRILDTKDKKTQNLLQNAPSIKDFISSDSIKLLESIKNEFSDICNIYIDYSLVRGLDYYSGFVFEALSSNLGAQDSFLGGGRYDYLSSKLGGKDMPSIGLAIGLERFAELVQVKDLETKLVSFIIAASNLEPKAYKIAHHLRTLNKDIVLDINLSEGSLKSKMRRANKNNSDYAIIIGEEELKNSTAVIKPLKDELKEQETVTIDKLYSFYKSL</sequence>
<evidence type="ECO:0000256" key="6">
    <source>
        <dbReference type="ARBA" id="ARBA00022840"/>
    </source>
</evidence>
<proteinExistence type="inferred from homology"/>
<dbReference type="PROSITE" id="PS50862">
    <property type="entry name" value="AA_TRNA_LIGASE_II"/>
    <property type="match status" value="1"/>
</dbReference>
<keyword evidence="3 10" id="KW-0963">Cytoplasm</keyword>
<comment type="subcellular location">
    <subcellularLocation>
        <location evidence="10">Cytoplasm</location>
    </subcellularLocation>
</comment>
<dbReference type="Gene3D" id="3.30.930.10">
    <property type="entry name" value="Bira Bifunctional Protein, Domain 2"/>
    <property type="match status" value="1"/>
</dbReference>
<dbReference type="EC" id="6.1.1.21" evidence="10"/>
<gene>
    <name evidence="10" type="primary">hisS</name>
    <name evidence="13" type="ORF">ISQ64_01630</name>
</gene>
<dbReference type="CDD" id="cd00773">
    <property type="entry name" value="HisRS-like_core"/>
    <property type="match status" value="1"/>
</dbReference>
<evidence type="ECO:0000256" key="9">
    <source>
        <dbReference type="ARBA" id="ARBA00047639"/>
    </source>
</evidence>
<reference evidence="13" key="1">
    <citation type="submission" date="2020-10" db="EMBL/GenBank/DDBJ databases">
        <title>Microbiome of the Black Sea water column analyzed by genome centric metagenomics.</title>
        <authorList>
            <person name="Cabello-Yeves P.J."/>
            <person name="Callieri C."/>
            <person name="Picazo A."/>
            <person name="Mehrshad M."/>
            <person name="Haro-Moreno J.M."/>
            <person name="Roda-Garcia J."/>
            <person name="Dzembekova N."/>
            <person name="Slabakova V."/>
            <person name="Slabakova N."/>
            <person name="Moncheva S."/>
            <person name="Rodriguez-Valera F."/>
        </authorList>
    </citation>
    <scope>NUCLEOTIDE SEQUENCE</scope>
    <source>
        <strain evidence="13">BS307-5m-G50</strain>
    </source>
</reference>
<name>A0A937IBD2_9GAMM</name>
<protein>
    <recommendedName>
        <fullName evidence="10">Histidine--tRNA ligase</fullName>
        <ecNumber evidence="10">6.1.1.21</ecNumber>
    </recommendedName>
    <alternativeName>
        <fullName evidence="10">Histidyl-tRNA synthetase</fullName>
        <shortName evidence="10">HisRS</shortName>
    </alternativeName>
</protein>
<feature type="binding site" evidence="11">
    <location>
        <position position="260"/>
    </location>
    <ligand>
        <name>L-histidine</name>
        <dbReference type="ChEBI" id="CHEBI:57595"/>
    </ligand>
</feature>
<keyword evidence="6 10" id="KW-0067">ATP-binding</keyword>
<evidence type="ECO:0000256" key="8">
    <source>
        <dbReference type="ARBA" id="ARBA00023146"/>
    </source>
</evidence>
<dbReference type="InterPro" id="IPR036621">
    <property type="entry name" value="Anticodon-bd_dom_sf"/>
</dbReference>
<evidence type="ECO:0000313" key="14">
    <source>
        <dbReference type="Proteomes" id="UP000711391"/>
    </source>
</evidence>
<comment type="similarity">
    <text evidence="1 10">Belongs to the class-II aminoacyl-tRNA synthetase family.</text>
</comment>
<dbReference type="SUPFAM" id="SSF52954">
    <property type="entry name" value="Class II aaRS ABD-related"/>
    <property type="match status" value="1"/>
</dbReference>
<evidence type="ECO:0000256" key="1">
    <source>
        <dbReference type="ARBA" id="ARBA00008226"/>
    </source>
</evidence>
<dbReference type="GO" id="GO:0006427">
    <property type="term" value="P:histidyl-tRNA aminoacylation"/>
    <property type="evidence" value="ECO:0007669"/>
    <property type="project" value="UniProtKB-UniRule"/>
</dbReference>
<evidence type="ECO:0000313" key="13">
    <source>
        <dbReference type="EMBL" id="MBL6818088.1"/>
    </source>
</evidence>
<dbReference type="AlphaFoldDB" id="A0A937IBD2"/>
<dbReference type="GO" id="GO:0004821">
    <property type="term" value="F:histidine-tRNA ligase activity"/>
    <property type="evidence" value="ECO:0007669"/>
    <property type="project" value="UniProtKB-UniRule"/>
</dbReference>
<dbReference type="GO" id="GO:0005524">
    <property type="term" value="F:ATP binding"/>
    <property type="evidence" value="ECO:0007669"/>
    <property type="project" value="UniProtKB-UniRule"/>
</dbReference>
<feature type="binding site" evidence="11">
    <location>
        <begin position="264"/>
        <end position="265"/>
    </location>
    <ligand>
        <name>L-histidine</name>
        <dbReference type="ChEBI" id="CHEBI:57595"/>
    </ligand>
</feature>
<organism evidence="13 14">
    <name type="scientific">SAR86 cluster bacterium</name>
    <dbReference type="NCBI Taxonomy" id="2030880"/>
    <lineage>
        <taxon>Bacteria</taxon>
        <taxon>Pseudomonadati</taxon>
        <taxon>Pseudomonadota</taxon>
        <taxon>Gammaproteobacteria</taxon>
        <taxon>SAR86 cluster</taxon>
    </lineage>
</organism>
<dbReference type="GO" id="GO:0005737">
    <property type="term" value="C:cytoplasm"/>
    <property type="evidence" value="ECO:0007669"/>
    <property type="project" value="UniProtKB-SubCell"/>
</dbReference>
<comment type="catalytic activity">
    <reaction evidence="9 10">
        <text>tRNA(His) + L-histidine + ATP = L-histidyl-tRNA(His) + AMP + diphosphate + H(+)</text>
        <dbReference type="Rhea" id="RHEA:17313"/>
        <dbReference type="Rhea" id="RHEA-COMP:9665"/>
        <dbReference type="Rhea" id="RHEA-COMP:9689"/>
        <dbReference type="ChEBI" id="CHEBI:15378"/>
        <dbReference type="ChEBI" id="CHEBI:30616"/>
        <dbReference type="ChEBI" id="CHEBI:33019"/>
        <dbReference type="ChEBI" id="CHEBI:57595"/>
        <dbReference type="ChEBI" id="CHEBI:78442"/>
        <dbReference type="ChEBI" id="CHEBI:78527"/>
        <dbReference type="ChEBI" id="CHEBI:456215"/>
        <dbReference type="EC" id="6.1.1.21"/>
    </reaction>
</comment>
<dbReference type="Pfam" id="PF13393">
    <property type="entry name" value="tRNA-synt_His"/>
    <property type="match status" value="1"/>
</dbReference>
<evidence type="ECO:0000256" key="7">
    <source>
        <dbReference type="ARBA" id="ARBA00022917"/>
    </source>
</evidence>
<dbReference type="PANTHER" id="PTHR43707">
    <property type="entry name" value="HISTIDYL-TRNA SYNTHETASE"/>
    <property type="match status" value="1"/>
</dbReference>
<comment type="subunit">
    <text evidence="2 10">Homodimer.</text>
</comment>